<dbReference type="Proteomes" id="UP000050794">
    <property type="component" value="Unassembled WGS sequence"/>
</dbReference>
<organism evidence="2 3">
    <name type="scientific">Toxocara canis</name>
    <name type="common">Canine roundworm</name>
    <dbReference type="NCBI Taxonomy" id="6265"/>
    <lineage>
        <taxon>Eukaryota</taxon>
        <taxon>Metazoa</taxon>
        <taxon>Ecdysozoa</taxon>
        <taxon>Nematoda</taxon>
        <taxon>Chromadorea</taxon>
        <taxon>Rhabditida</taxon>
        <taxon>Spirurina</taxon>
        <taxon>Ascaridomorpha</taxon>
        <taxon>Ascaridoidea</taxon>
        <taxon>Toxocaridae</taxon>
        <taxon>Toxocara</taxon>
    </lineage>
</organism>
<evidence type="ECO:0000313" key="2">
    <source>
        <dbReference type="Proteomes" id="UP000050794"/>
    </source>
</evidence>
<dbReference type="EMBL" id="UYWY01027674">
    <property type="protein sequence ID" value="VDM51202.1"/>
    <property type="molecule type" value="Genomic_DNA"/>
</dbReference>
<evidence type="ECO:0000313" key="3">
    <source>
        <dbReference type="WBParaSite" id="TCNE_0001988501-mRNA-1"/>
    </source>
</evidence>
<accession>A0A183VGL1</accession>
<proteinExistence type="predicted"/>
<sequence length="225" mass="26202">MIPMNIKREEKFAHGEAAEKLRQIERLIAEYNLRSGDKLASVLVRRNGHMKMYGSKALIAASLHSPFYQSLRNAANSKRFFEVDEVISLPLIKVRTASEVDVMHDAMMRPMLSDFITQSHFPTVHSFDAIRVPDYWPDDVFYCDPDREHANFINAAKRQQFRSFNSVVDGQRHVLKYAYQSYSDFLMSHFDAACIPGMESDVRVEFEEHCESDRTEGEFFMFKRI</sequence>
<keyword evidence="2" id="KW-1185">Reference proteome</keyword>
<dbReference type="AlphaFoldDB" id="A0A183VGL1"/>
<dbReference type="WBParaSite" id="TCNE_0001988501-mRNA-1">
    <property type="protein sequence ID" value="TCNE_0001988501-mRNA-1"/>
    <property type="gene ID" value="TCNE_0001988501"/>
</dbReference>
<name>A0A183VGL1_TOXCA</name>
<reference evidence="1 2" key="2">
    <citation type="submission" date="2018-11" db="EMBL/GenBank/DDBJ databases">
        <authorList>
            <consortium name="Pathogen Informatics"/>
        </authorList>
    </citation>
    <scope>NUCLEOTIDE SEQUENCE [LARGE SCALE GENOMIC DNA]</scope>
</reference>
<reference evidence="3" key="1">
    <citation type="submission" date="2016-06" db="UniProtKB">
        <authorList>
            <consortium name="WormBaseParasite"/>
        </authorList>
    </citation>
    <scope>IDENTIFICATION</scope>
</reference>
<protein>
    <submittedName>
        <fullName evidence="3">Methyltransferase</fullName>
    </submittedName>
</protein>
<evidence type="ECO:0000313" key="1">
    <source>
        <dbReference type="EMBL" id="VDM51202.1"/>
    </source>
</evidence>
<gene>
    <name evidence="1" type="ORF">TCNE_LOCUS19881</name>
</gene>